<dbReference type="OrthoDB" id="6587809at2"/>
<evidence type="ECO:0000313" key="1">
    <source>
        <dbReference type="EMBL" id="OQM42322.1"/>
    </source>
</evidence>
<reference evidence="1 2" key="1">
    <citation type="submission" date="2017-03" db="EMBL/GenBank/DDBJ databases">
        <authorList>
            <person name="Afonso C.L."/>
            <person name="Miller P.J."/>
            <person name="Scott M.A."/>
            <person name="Spackman E."/>
            <person name="Goraichik I."/>
            <person name="Dimitrov K.M."/>
            <person name="Suarez D.L."/>
            <person name="Swayne D.E."/>
        </authorList>
    </citation>
    <scope>NUCLEOTIDE SEQUENCE [LARGE SCALE GENOMIC DNA]</scope>
    <source>
        <strain evidence="1 2">ATCC 51113</strain>
    </source>
</reference>
<name>A0A1V8P0T7_CITBR</name>
<gene>
    <name evidence="1" type="ORF">BZK42_07395</name>
</gene>
<dbReference type="EMBL" id="NAEW01000003">
    <property type="protein sequence ID" value="OQM42322.1"/>
    <property type="molecule type" value="Genomic_DNA"/>
</dbReference>
<sequence>MLRLFSQFPANFCLNTVRLPQNSDKTKRPAGRFHIICSNILEKRRLLQIRFYAMLPAPRHGGDAKIVSCNASHSLMV</sequence>
<accession>A0A1V8P0T7</accession>
<proteinExistence type="predicted"/>
<organism evidence="1 2">
    <name type="scientific">Citrobacter braakii</name>
    <dbReference type="NCBI Taxonomy" id="57706"/>
    <lineage>
        <taxon>Bacteria</taxon>
        <taxon>Pseudomonadati</taxon>
        <taxon>Pseudomonadota</taxon>
        <taxon>Gammaproteobacteria</taxon>
        <taxon>Enterobacterales</taxon>
        <taxon>Enterobacteriaceae</taxon>
        <taxon>Citrobacter</taxon>
        <taxon>Citrobacter freundii complex</taxon>
    </lineage>
</organism>
<protein>
    <submittedName>
        <fullName evidence="1">Uncharacterized protein</fullName>
    </submittedName>
</protein>
<dbReference type="AlphaFoldDB" id="A0A1V8P0T7"/>
<dbReference type="Proteomes" id="UP000192573">
    <property type="component" value="Unassembled WGS sequence"/>
</dbReference>
<evidence type="ECO:0000313" key="2">
    <source>
        <dbReference type="Proteomes" id="UP000192573"/>
    </source>
</evidence>
<comment type="caution">
    <text evidence="1">The sequence shown here is derived from an EMBL/GenBank/DDBJ whole genome shotgun (WGS) entry which is preliminary data.</text>
</comment>